<name>A0A8S1N855_PARPR</name>
<organism evidence="1 2">
    <name type="scientific">Paramecium primaurelia</name>
    <dbReference type="NCBI Taxonomy" id="5886"/>
    <lineage>
        <taxon>Eukaryota</taxon>
        <taxon>Sar</taxon>
        <taxon>Alveolata</taxon>
        <taxon>Ciliophora</taxon>
        <taxon>Intramacronucleata</taxon>
        <taxon>Oligohymenophorea</taxon>
        <taxon>Peniculida</taxon>
        <taxon>Parameciidae</taxon>
        <taxon>Paramecium</taxon>
    </lineage>
</organism>
<protein>
    <submittedName>
        <fullName evidence="1">Uncharacterized protein</fullName>
    </submittedName>
</protein>
<reference evidence="1" key="1">
    <citation type="submission" date="2021-01" db="EMBL/GenBank/DDBJ databases">
        <authorList>
            <consortium name="Genoscope - CEA"/>
            <person name="William W."/>
        </authorList>
    </citation>
    <scope>NUCLEOTIDE SEQUENCE</scope>
</reference>
<dbReference type="EMBL" id="CAJJDM010000079">
    <property type="protein sequence ID" value="CAD8086196.1"/>
    <property type="molecule type" value="Genomic_DNA"/>
</dbReference>
<evidence type="ECO:0000313" key="2">
    <source>
        <dbReference type="Proteomes" id="UP000688137"/>
    </source>
</evidence>
<dbReference type="AlphaFoldDB" id="A0A8S1N855"/>
<proteinExistence type="predicted"/>
<comment type="caution">
    <text evidence="1">The sequence shown here is derived from an EMBL/GenBank/DDBJ whole genome shotgun (WGS) entry which is preliminary data.</text>
</comment>
<sequence length="95" mass="11014">MGVCISNNQQAQTEITIDQMIPVQLNKSDQSLSNLVVEPRRGDRKRQAKIEVVEEQIHENVIKQQKEKSPFDFQMILNAFGNHFMFAQLDNNDKQ</sequence>
<evidence type="ECO:0000313" key="1">
    <source>
        <dbReference type="EMBL" id="CAD8086196.1"/>
    </source>
</evidence>
<gene>
    <name evidence="1" type="ORF">PPRIM_AZ9-3.1.T0760054</name>
</gene>
<keyword evidence="2" id="KW-1185">Reference proteome</keyword>
<accession>A0A8S1N855</accession>
<dbReference type="Proteomes" id="UP000688137">
    <property type="component" value="Unassembled WGS sequence"/>
</dbReference>